<keyword evidence="3" id="KW-0479">Metal-binding</keyword>
<dbReference type="Gene3D" id="3.30.40.10">
    <property type="entry name" value="Zinc/RING finger domain, C3HC4 (zinc finger)"/>
    <property type="match status" value="1"/>
</dbReference>
<sequence>MANRMNWLQGKTVRKNTPSASHSRSSSTPQVQSTSSTIFGGGVKDPSGRITEYSSDDDQCPVCKSDKYLEKKLRLLVSSCYHKMCESCIDRLFTLGPAPCPICNKVLRKLAFTPQTFEDLGVEKEIAIRRRVAKEFNKRLEDFSNLREFNDYLEDVEDITFNLINDVDPVGTEARIAAYREANTALTLLNTQREEAYILSLRQAEEQDRKEKEARAEELRREEEEERQEKESGRREIIERLERAEGSDAVNVVRRTKRERAEREASRKGVAPGKGAQALLRARMAAAAATAATKDTPHIPLQDDYYAYEDMFVLQSTYVDPLSEAVRKDREGIMRAGGYRVEEAWERAVRSAVAGLDLWPLESDRDAFQSSHAFDPSGDAIMSAA</sequence>
<dbReference type="GO" id="GO:0070985">
    <property type="term" value="C:transcription factor TFIIK complex"/>
    <property type="evidence" value="ECO:0007669"/>
    <property type="project" value="UniProtKB-ARBA"/>
</dbReference>
<comment type="subcellular location">
    <subcellularLocation>
        <location evidence="1">Nucleus</location>
    </subcellularLocation>
</comment>
<keyword evidence="12" id="KW-0808">Transferase</keyword>
<feature type="region of interest" description="Disordered" evidence="10">
    <location>
        <begin position="255"/>
        <end position="274"/>
    </location>
</feature>
<evidence type="ECO:0000256" key="6">
    <source>
        <dbReference type="ARBA" id="ARBA00023242"/>
    </source>
</evidence>
<gene>
    <name evidence="12" type="ORF">B0H16DRAFT_1673175</name>
</gene>
<keyword evidence="6" id="KW-0539">Nucleus</keyword>
<keyword evidence="13" id="KW-1185">Reference proteome</keyword>
<dbReference type="GO" id="GO:0006289">
    <property type="term" value="P:nucleotide-excision repair"/>
    <property type="evidence" value="ECO:0007669"/>
    <property type="project" value="InterPro"/>
</dbReference>
<dbReference type="PANTHER" id="PTHR12683:SF13">
    <property type="entry name" value="CDK-ACTIVATING KINASE ASSEMBLY FACTOR MAT1"/>
    <property type="match status" value="1"/>
</dbReference>
<dbReference type="AlphaFoldDB" id="A0AAD7JWF4"/>
<accession>A0AAD7JWF4</accession>
<evidence type="ECO:0000313" key="13">
    <source>
        <dbReference type="Proteomes" id="UP001215598"/>
    </source>
</evidence>
<dbReference type="GO" id="GO:0008270">
    <property type="term" value="F:zinc ion binding"/>
    <property type="evidence" value="ECO:0007669"/>
    <property type="project" value="UniProtKB-KW"/>
</dbReference>
<evidence type="ECO:0000259" key="11">
    <source>
        <dbReference type="PROSITE" id="PS50089"/>
    </source>
</evidence>
<keyword evidence="12" id="KW-0418">Kinase</keyword>
<dbReference type="GO" id="GO:0016301">
    <property type="term" value="F:kinase activity"/>
    <property type="evidence" value="ECO:0007669"/>
    <property type="project" value="UniProtKB-KW"/>
</dbReference>
<feature type="domain" description="RING-type" evidence="11">
    <location>
        <begin position="60"/>
        <end position="104"/>
    </location>
</feature>
<evidence type="ECO:0000313" key="12">
    <source>
        <dbReference type="EMBL" id="KAJ7771760.1"/>
    </source>
</evidence>
<evidence type="ECO:0000256" key="10">
    <source>
        <dbReference type="SAM" id="MobiDB-lite"/>
    </source>
</evidence>
<dbReference type="GO" id="GO:0061575">
    <property type="term" value="F:cyclin-dependent protein serine/threonine kinase activator activity"/>
    <property type="evidence" value="ECO:0007669"/>
    <property type="project" value="InterPro"/>
</dbReference>
<dbReference type="CDD" id="cd16573">
    <property type="entry name" value="RING-HC_TFB3-like"/>
    <property type="match status" value="1"/>
</dbReference>
<dbReference type="SMART" id="SM00184">
    <property type="entry name" value="RING"/>
    <property type="match status" value="1"/>
</dbReference>
<dbReference type="Proteomes" id="UP001215598">
    <property type="component" value="Unassembled WGS sequence"/>
</dbReference>
<reference evidence="12" key="1">
    <citation type="submission" date="2023-03" db="EMBL/GenBank/DDBJ databases">
        <title>Massive genome expansion in bonnet fungi (Mycena s.s.) driven by repeated elements and novel gene families across ecological guilds.</title>
        <authorList>
            <consortium name="Lawrence Berkeley National Laboratory"/>
            <person name="Harder C.B."/>
            <person name="Miyauchi S."/>
            <person name="Viragh M."/>
            <person name="Kuo A."/>
            <person name="Thoen E."/>
            <person name="Andreopoulos B."/>
            <person name="Lu D."/>
            <person name="Skrede I."/>
            <person name="Drula E."/>
            <person name="Henrissat B."/>
            <person name="Morin E."/>
            <person name="Kohler A."/>
            <person name="Barry K."/>
            <person name="LaButti K."/>
            <person name="Morin E."/>
            <person name="Salamov A."/>
            <person name="Lipzen A."/>
            <person name="Mereny Z."/>
            <person name="Hegedus B."/>
            <person name="Baldrian P."/>
            <person name="Stursova M."/>
            <person name="Weitz H."/>
            <person name="Taylor A."/>
            <person name="Grigoriev I.V."/>
            <person name="Nagy L.G."/>
            <person name="Martin F."/>
            <person name="Kauserud H."/>
        </authorList>
    </citation>
    <scope>NUCLEOTIDE SEQUENCE</scope>
    <source>
        <strain evidence="12">CBHHK182m</strain>
    </source>
</reference>
<dbReference type="FunFam" id="3.30.40.10:FF:000037">
    <property type="entry name" value="Cdk-activating kinase assembly factor MAT1, centre"/>
    <property type="match status" value="1"/>
</dbReference>
<evidence type="ECO:0000256" key="8">
    <source>
        <dbReference type="ARBA" id="ARBA00033277"/>
    </source>
</evidence>
<keyword evidence="4 9" id="KW-0863">Zinc-finger</keyword>
<dbReference type="PROSITE" id="PS00518">
    <property type="entry name" value="ZF_RING_1"/>
    <property type="match status" value="1"/>
</dbReference>
<dbReference type="InterPro" id="IPR015877">
    <property type="entry name" value="MAT1_centre"/>
</dbReference>
<dbReference type="NCBIfam" id="TIGR00570">
    <property type="entry name" value="cdk7"/>
    <property type="match status" value="1"/>
</dbReference>
<dbReference type="InterPro" id="IPR001841">
    <property type="entry name" value="Znf_RING"/>
</dbReference>
<feature type="compositionally biased region" description="Low complexity" evidence="10">
    <location>
        <begin position="19"/>
        <end position="37"/>
    </location>
</feature>
<dbReference type="EMBL" id="JARKIB010000015">
    <property type="protein sequence ID" value="KAJ7771760.1"/>
    <property type="molecule type" value="Genomic_DNA"/>
</dbReference>
<dbReference type="InterPro" id="IPR017907">
    <property type="entry name" value="Znf_RING_CS"/>
</dbReference>
<evidence type="ECO:0000256" key="4">
    <source>
        <dbReference type="ARBA" id="ARBA00022771"/>
    </source>
</evidence>
<evidence type="ECO:0000256" key="3">
    <source>
        <dbReference type="ARBA" id="ARBA00022723"/>
    </source>
</evidence>
<dbReference type="PANTHER" id="PTHR12683">
    <property type="entry name" value="CDK-ACTIVATING KINASE ASSEMBLY FACTOR MAT1"/>
    <property type="match status" value="1"/>
</dbReference>
<dbReference type="Pfam" id="PF17121">
    <property type="entry name" value="zf-C3HC4_5"/>
    <property type="match status" value="1"/>
</dbReference>
<evidence type="ECO:0000256" key="2">
    <source>
        <dbReference type="ARBA" id="ARBA00022257"/>
    </source>
</evidence>
<dbReference type="GO" id="GO:0006357">
    <property type="term" value="P:regulation of transcription by RNA polymerase II"/>
    <property type="evidence" value="ECO:0007669"/>
    <property type="project" value="TreeGrafter"/>
</dbReference>
<feature type="region of interest" description="Disordered" evidence="10">
    <location>
        <begin position="207"/>
        <end position="234"/>
    </location>
</feature>
<comment type="caution">
    <text evidence="12">The sequence shown here is derived from an EMBL/GenBank/DDBJ whole genome shotgun (WGS) entry which is preliminary data.</text>
</comment>
<name>A0AAD7JWF4_9AGAR</name>
<evidence type="ECO:0000256" key="5">
    <source>
        <dbReference type="ARBA" id="ARBA00022833"/>
    </source>
</evidence>
<protein>
    <recommendedName>
        <fullName evidence="2">RNA polymerase II transcription factor B subunit 3</fullName>
    </recommendedName>
    <alternativeName>
        <fullName evidence="8">RNA polymerase II transcription factor B 38 kDa subunit</fullName>
    </alternativeName>
    <alternativeName>
        <fullName evidence="7">RNA polymerase II transcription factor B p38 subunit</fullName>
    </alternativeName>
</protein>
<feature type="region of interest" description="Disordered" evidence="10">
    <location>
        <begin position="1"/>
        <end position="59"/>
    </location>
</feature>
<organism evidence="12 13">
    <name type="scientific">Mycena metata</name>
    <dbReference type="NCBI Taxonomy" id="1033252"/>
    <lineage>
        <taxon>Eukaryota</taxon>
        <taxon>Fungi</taxon>
        <taxon>Dikarya</taxon>
        <taxon>Basidiomycota</taxon>
        <taxon>Agaricomycotina</taxon>
        <taxon>Agaricomycetes</taxon>
        <taxon>Agaricomycetidae</taxon>
        <taxon>Agaricales</taxon>
        <taxon>Marasmiineae</taxon>
        <taxon>Mycenaceae</taxon>
        <taxon>Mycena</taxon>
    </lineage>
</organism>
<proteinExistence type="predicted"/>
<keyword evidence="5" id="KW-0862">Zinc</keyword>
<evidence type="ECO:0000256" key="9">
    <source>
        <dbReference type="PROSITE-ProRule" id="PRU00175"/>
    </source>
</evidence>
<dbReference type="PROSITE" id="PS50089">
    <property type="entry name" value="ZF_RING_2"/>
    <property type="match status" value="1"/>
</dbReference>
<dbReference type="InterPro" id="IPR013083">
    <property type="entry name" value="Znf_RING/FYVE/PHD"/>
</dbReference>
<evidence type="ECO:0000256" key="7">
    <source>
        <dbReference type="ARBA" id="ARBA00029873"/>
    </source>
</evidence>
<dbReference type="Pfam" id="PF06391">
    <property type="entry name" value="MAT1"/>
    <property type="match status" value="1"/>
</dbReference>
<evidence type="ECO:0000256" key="1">
    <source>
        <dbReference type="ARBA" id="ARBA00004123"/>
    </source>
</evidence>
<dbReference type="InterPro" id="IPR004575">
    <property type="entry name" value="MAT1/Tfb3"/>
</dbReference>
<dbReference type="SUPFAM" id="SSF57850">
    <property type="entry name" value="RING/U-box"/>
    <property type="match status" value="1"/>
</dbReference>